<keyword evidence="5" id="KW-0472">Membrane</keyword>
<gene>
    <name evidence="7" type="ORF">DH2020_006548</name>
</gene>
<dbReference type="EMBL" id="JABTTQ020000004">
    <property type="protein sequence ID" value="KAK6159234.1"/>
    <property type="molecule type" value="Genomic_DNA"/>
</dbReference>
<evidence type="ECO:0000256" key="3">
    <source>
        <dbReference type="ARBA" id="ARBA00022692"/>
    </source>
</evidence>
<reference evidence="7 8" key="1">
    <citation type="journal article" date="2021" name="Comput. Struct. Biotechnol. J.">
        <title>De novo genome assembly of the potent medicinal plant Rehmannia glutinosa using nanopore technology.</title>
        <authorList>
            <person name="Ma L."/>
            <person name="Dong C."/>
            <person name="Song C."/>
            <person name="Wang X."/>
            <person name="Zheng X."/>
            <person name="Niu Y."/>
            <person name="Chen S."/>
            <person name="Feng W."/>
        </authorList>
    </citation>
    <scope>NUCLEOTIDE SEQUENCE [LARGE SCALE GENOMIC DNA]</scope>
    <source>
        <strain evidence="7">DH-2019</strain>
    </source>
</reference>
<evidence type="ECO:0000256" key="4">
    <source>
        <dbReference type="ARBA" id="ARBA00022989"/>
    </source>
</evidence>
<dbReference type="PANTHER" id="PTHR11266:SF18">
    <property type="entry name" value="OS12G0508100 PROTEIN"/>
    <property type="match status" value="1"/>
</dbReference>
<evidence type="ECO:0000256" key="1">
    <source>
        <dbReference type="ARBA" id="ARBA00004141"/>
    </source>
</evidence>
<evidence type="ECO:0000313" key="8">
    <source>
        <dbReference type="Proteomes" id="UP001318860"/>
    </source>
</evidence>
<comment type="subcellular location">
    <subcellularLocation>
        <location evidence="1">Membrane</location>
        <topology evidence="1">Multi-pass membrane protein</topology>
    </subcellularLocation>
</comment>
<dbReference type="Proteomes" id="UP001318860">
    <property type="component" value="Unassembled WGS sequence"/>
</dbReference>
<protein>
    <recommendedName>
        <fullName evidence="9">PXMP2/4 family protein</fullName>
    </recommendedName>
</protein>
<comment type="similarity">
    <text evidence="2 6">Belongs to the peroxisomal membrane protein PXMP2/4 family.</text>
</comment>
<organism evidence="7 8">
    <name type="scientific">Rehmannia glutinosa</name>
    <name type="common">Chinese foxglove</name>
    <dbReference type="NCBI Taxonomy" id="99300"/>
    <lineage>
        <taxon>Eukaryota</taxon>
        <taxon>Viridiplantae</taxon>
        <taxon>Streptophyta</taxon>
        <taxon>Embryophyta</taxon>
        <taxon>Tracheophyta</taxon>
        <taxon>Spermatophyta</taxon>
        <taxon>Magnoliopsida</taxon>
        <taxon>eudicotyledons</taxon>
        <taxon>Gunneridae</taxon>
        <taxon>Pentapetalae</taxon>
        <taxon>asterids</taxon>
        <taxon>lamiids</taxon>
        <taxon>Lamiales</taxon>
        <taxon>Orobanchaceae</taxon>
        <taxon>Rehmannieae</taxon>
        <taxon>Rehmannia</taxon>
    </lineage>
</organism>
<comment type="caution">
    <text evidence="7">The sequence shown here is derived from an EMBL/GenBank/DDBJ whole genome shotgun (WGS) entry which is preliminary data.</text>
</comment>
<accession>A0ABR0XJH5</accession>
<evidence type="ECO:0008006" key="9">
    <source>
        <dbReference type="Google" id="ProtNLM"/>
    </source>
</evidence>
<evidence type="ECO:0000256" key="5">
    <source>
        <dbReference type="ARBA" id="ARBA00023136"/>
    </source>
</evidence>
<evidence type="ECO:0000313" key="7">
    <source>
        <dbReference type="EMBL" id="KAK6159234.1"/>
    </source>
</evidence>
<name>A0ABR0XJH5_REHGL</name>
<proteinExistence type="inferred from homology"/>
<keyword evidence="3" id="KW-0812">Transmembrane</keyword>
<dbReference type="Pfam" id="PF04117">
    <property type="entry name" value="Mpv17_PMP22"/>
    <property type="match status" value="1"/>
</dbReference>
<dbReference type="PANTHER" id="PTHR11266">
    <property type="entry name" value="PEROXISOMAL MEMBRANE PROTEIN 2, PXMP2 MPV17"/>
    <property type="match status" value="1"/>
</dbReference>
<keyword evidence="4" id="KW-1133">Transmembrane helix</keyword>
<keyword evidence="8" id="KW-1185">Reference proteome</keyword>
<sequence>MAAALTKSGLLKTRNRRSLHYLWNRSIKCSIPDPVINTTNSLHQPKRFSRFTHTVFRKTKEVDFSAPSTVSSHFSSRASSSSQKTGLVGWYLNMLKTRPISTKCITSALIYTAADVSSQTIVKDNLEQYDLMRTLRMGGYGMLIIGPSVHYWYNFMSRVFPKRDIISTFKKIALGQTTYGPAMTVIFLSVNAALQDCCVLHLKFLNVIATFTGSLSLYNFLKGEIRSCESGPEIVARLKRDFLPTMINCVMYWPVCDFVTFKFIPVHLQPLVTNSFSYLWTVYLTYMASLAKVGSS</sequence>
<evidence type="ECO:0000256" key="2">
    <source>
        <dbReference type="ARBA" id="ARBA00006824"/>
    </source>
</evidence>
<dbReference type="InterPro" id="IPR007248">
    <property type="entry name" value="Mpv17_PMP22"/>
</dbReference>
<evidence type="ECO:0000256" key="6">
    <source>
        <dbReference type="RuleBase" id="RU363053"/>
    </source>
</evidence>